<evidence type="ECO:0000259" key="7">
    <source>
        <dbReference type="Pfam" id="PF01571"/>
    </source>
</evidence>
<dbReference type="EMBL" id="JBHSDH010000013">
    <property type="protein sequence ID" value="MFC4291787.1"/>
    <property type="molecule type" value="Genomic_DNA"/>
</dbReference>
<evidence type="ECO:0000313" key="10">
    <source>
        <dbReference type="Proteomes" id="UP001595887"/>
    </source>
</evidence>
<dbReference type="GO" id="GO:0004047">
    <property type="term" value="F:aminomethyltransferase activity"/>
    <property type="evidence" value="ECO:0007669"/>
    <property type="project" value="UniProtKB-EC"/>
</dbReference>
<sequence>MPPIEILDLPLNDWHRAQGARMVEFAGYHMPIQYEGIMAEHSWTRTNAGLFDVSHMGQLMLSGDGAAQALERLVPGDISALGEGRMRYSLLLAEDGGILDDMMVTNTPMGLYLVVNGAVKHEDMGYLRSELPDEVTINYMDDRALLALQGPKAVDALARLIPRAAGLYFMEADSFIWGEHPLWISRSGYTGEDGFEISVPADIVQQLTEALCEQPEVKPIGLGARDSLRLEAGLPLYGHDLDPAIDPVQGDLAFAISKTRRAEGGFCGCERILAALTDGADKKRVGFAVEGRMPVREGAPIFAEGNQVGVMTSGGFAPSVGAPIAMGYVATAHSQAGTELEAEVRGKRIAVTVAKMPFIAHNYHRRGKAQ</sequence>
<feature type="domain" description="Aminomethyltransferase C-terminal" evidence="8">
    <location>
        <begin position="282"/>
        <end position="358"/>
    </location>
</feature>
<dbReference type="NCBIfam" id="TIGR00528">
    <property type="entry name" value="gcvT"/>
    <property type="match status" value="1"/>
</dbReference>
<evidence type="ECO:0000259" key="8">
    <source>
        <dbReference type="Pfam" id="PF08669"/>
    </source>
</evidence>
<dbReference type="Gene3D" id="3.30.1360.120">
    <property type="entry name" value="Probable tRNA modification gtpase trme, domain 1"/>
    <property type="match status" value="1"/>
</dbReference>
<dbReference type="PANTHER" id="PTHR43757:SF2">
    <property type="entry name" value="AMINOMETHYLTRANSFERASE, MITOCHONDRIAL"/>
    <property type="match status" value="1"/>
</dbReference>
<dbReference type="NCBIfam" id="NF010093">
    <property type="entry name" value="PRK13579.1"/>
    <property type="match status" value="1"/>
</dbReference>
<keyword evidence="4 9" id="KW-0808">Transferase</keyword>
<dbReference type="InterPro" id="IPR006222">
    <property type="entry name" value="GCVT_N"/>
</dbReference>
<dbReference type="InterPro" id="IPR013977">
    <property type="entry name" value="GcvT_C"/>
</dbReference>
<evidence type="ECO:0000256" key="6">
    <source>
        <dbReference type="ARBA" id="ARBA00047665"/>
    </source>
</evidence>
<evidence type="ECO:0000256" key="2">
    <source>
        <dbReference type="ARBA" id="ARBA00012616"/>
    </source>
</evidence>
<evidence type="ECO:0000256" key="1">
    <source>
        <dbReference type="ARBA" id="ARBA00008609"/>
    </source>
</evidence>
<dbReference type="PIRSF" id="PIRSF006487">
    <property type="entry name" value="GcvT"/>
    <property type="match status" value="1"/>
</dbReference>
<dbReference type="Pfam" id="PF08669">
    <property type="entry name" value="GCV_T_C"/>
    <property type="match status" value="1"/>
</dbReference>
<dbReference type="PANTHER" id="PTHR43757">
    <property type="entry name" value="AMINOMETHYLTRANSFERASE"/>
    <property type="match status" value="1"/>
</dbReference>
<accession>A0ABV8RFQ6</accession>
<feature type="domain" description="GCVT N-terminal" evidence="7">
    <location>
        <begin position="11"/>
        <end position="258"/>
    </location>
</feature>
<comment type="caution">
    <text evidence="9">The sequence shown here is derived from an EMBL/GenBank/DDBJ whole genome shotgun (WGS) entry which is preliminary data.</text>
</comment>
<evidence type="ECO:0000256" key="3">
    <source>
        <dbReference type="ARBA" id="ARBA00022576"/>
    </source>
</evidence>
<evidence type="ECO:0000256" key="5">
    <source>
        <dbReference type="ARBA" id="ARBA00031395"/>
    </source>
</evidence>
<evidence type="ECO:0000313" key="9">
    <source>
        <dbReference type="EMBL" id="MFC4291787.1"/>
    </source>
</evidence>
<dbReference type="SUPFAM" id="SSF103025">
    <property type="entry name" value="Folate-binding domain"/>
    <property type="match status" value="1"/>
</dbReference>
<protein>
    <recommendedName>
        <fullName evidence="2">aminomethyltransferase</fullName>
        <ecNumber evidence="2">2.1.2.10</ecNumber>
    </recommendedName>
    <alternativeName>
        <fullName evidence="5">Glycine cleavage system T protein</fullName>
    </alternativeName>
</protein>
<reference evidence="10" key="1">
    <citation type="journal article" date="2019" name="Int. J. Syst. Evol. Microbiol.">
        <title>The Global Catalogue of Microorganisms (GCM) 10K type strain sequencing project: providing services to taxonomists for standard genome sequencing and annotation.</title>
        <authorList>
            <consortium name="The Broad Institute Genomics Platform"/>
            <consortium name="The Broad Institute Genome Sequencing Center for Infectious Disease"/>
            <person name="Wu L."/>
            <person name="Ma J."/>
        </authorList>
    </citation>
    <scope>NUCLEOTIDE SEQUENCE [LARGE SCALE GENOMIC DNA]</scope>
    <source>
        <strain evidence="10">CECT 8531</strain>
    </source>
</reference>
<evidence type="ECO:0000256" key="4">
    <source>
        <dbReference type="ARBA" id="ARBA00022679"/>
    </source>
</evidence>
<dbReference type="Gene3D" id="3.30.70.1400">
    <property type="entry name" value="Aminomethyltransferase beta-barrel domains"/>
    <property type="match status" value="1"/>
</dbReference>
<dbReference type="InterPro" id="IPR028896">
    <property type="entry name" value="GcvT/YgfZ/DmdA"/>
</dbReference>
<name>A0ABV8RFQ6_9SPHN</name>
<organism evidence="9 10">
    <name type="scientific">Sphingorhabdus arenilitoris</name>
    <dbReference type="NCBI Taxonomy" id="1490041"/>
    <lineage>
        <taxon>Bacteria</taxon>
        <taxon>Pseudomonadati</taxon>
        <taxon>Pseudomonadota</taxon>
        <taxon>Alphaproteobacteria</taxon>
        <taxon>Sphingomonadales</taxon>
        <taxon>Sphingomonadaceae</taxon>
        <taxon>Sphingorhabdus</taxon>
    </lineage>
</organism>
<dbReference type="InterPro" id="IPR029043">
    <property type="entry name" value="GcvT/YgfZ_C"/>
</dbReference>
<dbReference type="NCBIfam" id="NF001567">
    <property type="entry name" value="PRK00389.1"/>
    <property type="match status" value="1"/>
</dbReference>
<keyword evidence="10" id="KW-1185">Reference proteome</keyword>
<dbReference type="Pfam" id="PF01571">
    <property type="entry name" value="GCV_T"/>
    <property type="match status" value="1"/>
</dbReference>
<dbReference type="Gene3D" id="2.40.30.110">
    <property type="entry name" value="Aminomethyltransferase beta-barrel domains"/>
    <property type="match status" value="1"/>
</dbReference>
<dbReference type="SUPFAM" id="SSF101790">
    <property type="entry name" value="Aminomethyltransferase beta-barrel domain"/>
    <property type="match status" value="1"/>
</dbReference>
<gene>
    <name evidence="9" type="primary">gcvT</name>
    <name evidence="9" type="ORF">ACFOWX_05075</name>
</gene>
<proteinExistence type="inferred from homology"/>
<comment type="catalytic activity">
    <reaction evidence="6">
        <text>N(6)-[(R)-S(8)-aminomethyldihydrolipoyl]-L-lysyl-[protein] + (6S)-5,6,7,8-tetrahydrofolate = N(6)-[(R)-dihydrolipoyl]-L-lysyl-[protein] + (6R)-5,10-methylene-5,6,7,8-tetrahydrofolate + NH4(+)</text>
        <dbReference type="Rhea" id="RHEA:16945"/>
        <dbReference type="Rhea" id="RHEA-COMP:10475"/>
        <dbReference type="Rhea" id="RHEA-COMP:10492"/>
        <dbReference type="ChEBI" id="CHEBI:15636"/>
        <dbReference type="ChEBI" id="CHEBI:28938"/>
        <dbReference type="ChEBI" id="CHEBI:57453"/>
        <dbReference type="ChEBI" id="CHEBI:83100"/>
        <dbReference type="ChEBI" id="CHEBI:83143"/>
        <dbReference type="EC" id="2.1.2.10"/>
    </reaction>
</comment>
<dbReference type="InterPro" id="IPR027266">
    <property type="entry name" value="TrmE/GcvT-like"/>
</dbReference>
<dbReference type="RefSeq" id="WP_381424916.1">
    <property type="nucleotide sequence ID" value="NZ_JBHSDH010000013.1"/>
</dbReference>
<dbReference type="Proteomes" id="UP001595887">
    <property type="component" value="Unassembled WGS sequence"/>
</dbReference>
<dbReference type="EC" id="2.1.2.10" evidence="2"/>
<dbReference type="Gene3D" id="4.10.1250.10">
    <property type="entry name" value="Aminomethyltransferase fragment"/>
    <property type="match status" value="1"/>
</dbReference>
<comment type="similarity">
    <text evidence="1">Belongs to the GcvT family.</text>
</comment>
<keyword evidence="3" id="KW-0032">Aminotransferase</keyword>
<dbReference type="InterPro" id="IPR006223">
    <property type="entry name" value="GcvT"/>
</dbReference>